<keyword evidence="3" id="KW-0489">Methyltransferase</keyword>
<keyword evidence="3" id="KW-0808">Transferase</keyword>
<comment type="similarity">
    <text evidence="1">Belongs to the methyltransferase superfamily. LaeA methyltransferase family.</text>
</comment>
<dbReference type="OrthoDB" id="2013972at2759"/>
<dbReference type="CDD" id="cd02440">
    <property type="entry name" value="AdoMet_MTases"/>
    <property type="match status" value="1"/>
</dbReference>
<accession>A0A9P9IVN3</accession>
<dbReference type="PANTHER" id="PTHR43591">
    <property type="entry name" value="METHYLTRANSFERASE"/>
    <property type="match status" value="1"/>
</dbReference>
<proteinExistence type="inferred from homology"/>
<comment type="caution">
    <text evidence="3">The sequence shown here is derived from an EMBL/GenBank/DDBJ whole genome shotgun (WGS) entry which is preliminary data.</text>
</comment>
<reference evidence="3" key="1">
    <citation type="journal article" date="2021" name="Nat. Commun.">
        <title>Genetic determinants of endophytism in the Arabidopsis root mycobiome.</title>
        <authorList>
            <person name="Mesny F."/>
            <person name="Miyauchi S."/>
            <person name="Thiergart T."/>
            <person name="Pickel B."/>
            <person name="Atanasova L."/>
            <person name="Karlsson M."/>
            <person name="Huettel B."/>
            <person name="Barry K.W."/>
            <person name="Haridas S."/>
            <person name="Chen C."/>
            <person name="Bauer D."/>
            <person name="Andreopoulos W."/>
            <person name="Pangilinan J."/>
            <person name="LaButti K."/>
            <person name="Riley R."/>
            <person name="Lipzen A."/>
            <person name="Clum A."/>
            <person name="Drula E."/>
            <person name="Henrissat B."/>
            <person name="Kohler A."/>
            <person name="Grigoriev I.V."/>
            <person name="Martin F.M."/>
            <person name="Hacquard S."/>
        </authorList>
    </citation>
    <scope>NUCLEOTIDE SEQUENCE</scope>
    <source>
        <strain evidence="3">MPI-CAGE-AT-0147</strain>
    </source>
</reference>
<evidence type="ECO:0000256" key="2">
    <source>
        <dbReference type="SAM" id="MobiDB-lite"/>
    </source>
</evidence>
<dbReference type="PANTHER" id="PTHR43591:SF24">
    <property type="entry name" value="2-METHOXY-6-POLYPRENYL-1,4-BENZOQUINOL METHYLASE, MITOCHONDRIAL"/>
    <property type="match status" value="1"/>
</dbReference>
<evidence type="ECO:0000313" key="3">
    <source>
        <dbReference type="EMBL" id="KAH7132725.1"/>
    </source>
</evidence>
<gene>
    <name evidence="3" type="ORF">EDB81DRAFT_695732</name>
</gene>
<dbReference type="EMBL" id="JAGMUV010000016">
    <property type="protein sequence ID" value="KAH7132725.1"/>
    <property type="molecule type" value="Genomic_DNA"/>
</dbReference>
<evidence type="ECO:0000256" key="1">
    <source>
        <dbReference type="ARBA" id="ARBA00038158"/>
    </source>
</evidence>
<dbReference type="Proteomes" id="UP000738349">
    <property type="component" value="Unassembled WGS sequence"/>
</dbReference>
<name>A0A9P9IVN3_9HYPO</name>
<organism evidence="3 4">
    <name type="scientific">Dactylonectria macrodidyma</name>
    <dbReference type="NCBI Taxonomy" id="307937"/>
    <lineage>
        <taxon>Eukaryota</taxon>
        <taxon>Fungi</taxon>
        <taxon>Dikarya</taxon>
        <taxon>Ascomycota</taxon>
        <taxon>Pezizomycotina</taxon>
        <taxon>Sordariomycetes</taxon>
        <taxon>Hypocreomycetidae</taxon>
        <taxon>Hypocreales</taxon>
        <taxon>Nectriaceae</taxon>
        <taxon>Dactylonectria</taxon>
    </lineage>
</organism>
<dbReference type="GO" id="GO:0008168">
    <property type="term" value="F:methyltransferase activity"/>
    <property type="evidence" value="ECO:0007669"/>
    <property type="project" value="UniProtKB-KW"/>
</dbReference>
<dbReference type="Gene3D" id="3.40.50.150">
    <property type="entry name" value="Vaccinia Virus protein VP39"/>
    <property type="match status" value="1"/>
</dbReference>
<dbReference type="GO" id="GO:0032259">
    <property type="term" value="P:methylation"/>
    <property type="evidence" value="ECO:0007669"/>
    <property type="project" value="UniProtKB-KW"/>
</dbReference>
<dbReference type="AlphaFoldDB" id="A0A9P9IVN3"/>
<evidence type="ECO:0000313" key="4">
    <source>
        <dbReference type="Proteomes" id="UP000738349"/>
    </source>
</evidence>
<feature type="region of interest" description="Disordered" evidence="2">
    <location>
        <begin position="1"/>
        <end position="39"/>
    </location>
</feature>
<keyword evidence="4" id="KW-1185">Reference proteome</keyword>
<protein>
    <submittedName>
        <fullName evidence="3">S-adenosyl-L-methionine-dependent methyltransferase</fullName>
    </submittedName>
</protein>
<dbReference type="InterPro" id="IPR029063">
    <property type="entry name" value="SAM-dependent_MTases_sf"/>
</dbReference>
<dbReference type="Pfam" id="PF13489">
    <property type="entry name" value="Methyltransf_23"/>
    <property type="match status" value="1"/>
</dbReference>
<sequence>MLDEMATAGGDLIVAPDDDIADDRDSALGDDTTSSTESMRSSILDYRHENGRTYHRYKDGKYNFPNDDKENERLDLEHHLCLATLDNKLGLSPPNLPDSKVKRVLDLGTGTGIWAIDFGDEHPDAEIIGVDLSPIQPDFIPPNVRFLIDDIDEDWDYSEPFDYIHSRMMNFSVQNWTDYLRKIFQNLAPGGYVELLEVDGFLMSDDGTLTEDHALWKWCKLLREAAGKLGRPYEQTDKFKNIMAEVGFTDVVEARFKWPTNRWPYLGIDKKYKALGTWNNENTSLFLESATLAPFTRGLGWSKEEVHVFLVDVRKDLNDPKIHAYSPICSVYGRKPEASGNSSDGCDAWPATINQC</sequence>
<dbReference type="SUPFAM" id="SSF53335">
    <property type="entry name" value="S-adenosyl-L-methionine-dependent methyltransferases"/>
    <property type="match status" value="1"/>
</dbReference>